<feature type="site" description="Interaction with DNA" evidence="8">
    <location>
        <position position="160"/>
    </location>
</feature>
<dbReference type="InterPro" id="IPR013825">
    <property type="entry name" value="Topo_IA_cen_sub2"/>
</dbReference>
<evidence type="ECO:0000256" key="3">
    <source>
        <dbReference type="ARBA" id="ARBA00022723"/>
    </source>
</evidence>
<comment type="caution">
    <text evidence="12">The sequence shown here is derived from an EMBL/GenBank/DDBJ whole genome shotgun (WGS) entry which is preliminary data.</text>
</comment>
<dbReference type="PANTHER" id="PTHR42785:SF1">
    <property type="entry name" value="DNA TOPOISOMERASE"/>
    <property type="match status" value="1"/>
</dbReference>
<feature type="region of interest" description="Disordered" evidence="9">
    <location>
        <begin position="854"/>
        <end position="891"/>
    </location>
</feature>
<keyword evidence="4" id="KW-0460">Magnesium</keyword>
<feature type="site" description="Interaction with DNA" evidence="8">
    <location>
        <position position="151"/>
    </location>
</feature>
<dbReference type="CDD" id="cd03363">
    <property type="entry name" value="TOPRIM_TopoIA_TopoI"/>
    <property type="match status" value="1"/>
</dbReference>
<feature type="site" description="Interaction with DNA" evidence="8">
    <location>
        <position position="324"/>
    </location>
</feature>
<comment type="similarity">
    <text evidence="2 8">Belongs to the type IA topoisomerase family.</text>
</comment>
<dbReference type="SMART" id="SM00493">
    <property type="entry name" value="TOPRIM"/>
    <property type="match status" value="1"/>
</dbReference>
<feature type="region of interest" description="Interaction with DNA" evidence="8">
    <location>
        <begin position="175"/>
        <end position="180"/>
    </location>
</feature>
<dbReference type="SMART" id="SM00437">
    <property type="entry name" value="TOP1Ac"/>
    <property type="match status" value="1"/>
</dbReference>
<dbReference type="InterPro" id="IPR013824">
    <property type="entry name" value="Topo_IA_cen_sub1"/>
</dbReference>
<keyword evidence="5 8" id="KW-0799">Topoisomerase</keyword>
<dbReference type="InterPro" id="IPR003601">
    <property type="entry name" value="Topo_IA_2"/>
</dbReference>
<evidence type="ECO:0000256" key="9">
    <source>
        <dbReference type="SAM" id="MobiDB-lite"/>
    </source>
</evidence>
<dbReference type="RefSeq" id="WP_309966603.1">
    <property type="nucleotide sequence ID" value="NZ_JAVDWH010000001.1"/>
</dbReference>
<feature type="site" description="Interaction with DNA" evidence="8">
    <location>
        <position position="32"/>
    </location>
</feature>
<evidence type="ECO:0000256" key="6">
    <source>
        <dbReference type="ARBA" id="ARBA00023125"/>
    </source>
</evidence>
<feature type="site" description="Interaction with DNA" evidence="8">
    <location>
        <position position="152"/>
    </location>
</feature>
<evidence type="ECO:0000256" key="4">
    <source>
        <dbReference type="ARBA" id="ARBA00022842"/>
    </source>
</evidence>
<dbReference type="InterPro" id="IPR023406">
    <property type="entry name" value="Topo_IA_AS"/>
</dbReference>
<dbReference type="InterPro" id="IPR023405">
    <property type="entry name" value="Topo_IA_core_domain"/>
</dbReference>
<evidence type="ECO:0000259" key="11">
    <source>
        <dbReference type="PROSITE" id="PS52039"/>
    </source>
</evidence>
<dbReference type="HAMAP" id="MF_00952">
    <property type="entry name" value="Topoisom_1_prok"/>
    <property type="match status" value="1"/>
</dbReference>
<dbReference type="InterPro" id="IPR005733">
    <property type="entry name" value="TopoI_bac-type"/>
</dbReference>
<sequence>MTTLVIVESPNKVASIAGYLGDGYVVDSSVGHIRDLPKGADQVPAKFKGEPWARLGVDVDHDFEPIYVVSPEKKQQMAKLKKLLKDADELVLATDEDREGEAIAWHLLDELKPTVPVKRIVFNEITRDAIQYAIANPRDVDMDLVDAQETRRILDRLYGYEVSPVLWKKVMSGLSAGRVQSVATRLVVERERERMAFKVASYWDLEATFDAGEGFDPRQFPAKLSSVDGLRVASGTHFDNSGALTSDKVVHLDEAKAGALADGLRDQPFTIRSVESKPYTRKPYAPFRTTTMQQEASRKFGFGAARTMQVAQRLYEGGHITYMRTDSTTLSQTALTAARAQVTELYGGDYLPAEPRVYASKVKNAQEAHEAIRPAGERFKTPDQTGLRGDELRLYELIWKRTIASQMMDAKGNSVSIRIGATATTGEDALFSASGRTITFYGFLKAYVESSDDTEAEGDDQQTKLPNVIEGQTVTAAELGKAGHETKPPARFTEASLISELETREIGRPSTYASIVGTIQNRGYVYKKGTALVPAWIAFSVIRLMEQHFGRLIEYTFTAELEGVLDDVAGGREDRVAVLTSFWVGEGEGNTGLKRLVENLPDIDARGLATFPLGDEIDLRVGRYGPYVEGPPFTEDDEGKRVPTRANVPEDLPPDELTLDKAKELLATPAGLEKELGDHPDTGLAIVAKNGRFGAYVTEALPEDAKKADKPRTASLFASMTLDTITLDEAVQLLRLPRVIYTEEDGTEVTAQNGRYGPYLKKGTDSRSLEREDQLLTITEEEVRAIYLQPKTYGRRAAAAPLKELGTDPVSERPVVAKDGRFGMYVTDGEYNATLRKDDSLEDLTPERAYELLAERRAKGPAKKAAKRPAKKAAKKTAKKTTAKKAAAKKA</sequence>
<feature type="active site" description="O-(5'-phospho-DNA)-tyrosine intermediate" evidence="8">
    <location>
        <position position="322"/>
    </location>
</feature>
<dbReference type="Gene3D" id="1.10.460.10">
    <property type="entry name" value="Topoisomerase I, domain 2"/>
    <property type="match status" value="1"/>
</dbReference>
<organism evidence="12 13">
    <name type="scientific">Aeromicrobium panaciterrae</name>
    <dbReference type="NCBI Taxonomy" id="363861"/>
    <lineage>
        <taxon>Bacteria</taxon>
        <taxon>Bacillati</taxon>
        <taxon>Actinomycetota</taxon>
        <taxon>Actinomycetes</taxon>
        <taxon>Propionibacteriales</taxon>
        <taxon>Nocardioidaceae</taxon>
        <taxon>Aeromicrobium</taxon>
    </lineage>
</organism>
<feature type="site" description="Interaction with DNA" evidence="8">
    <location>
        <position position="522"/>
    </location>
</feature>
<proteinExistence type="inferred from homology"/>
<dbReference type="Gene3D" id="1.10.290.10">
    <property type="entry name" value="Topoisomerase I, domain 4"/>
    <property type="match status" value="1"/>
</dbReference>
<protein>
    <recommendedName>
        <fullName evidence="8">DNA topoisomerase 1</fullName>
        <ecNumber evidence="8">5.6.2.1</ecNumber>
    </recommendedName>
    <alternativeName>
        <fullName evidence="8">DNA topoisomerase I</fullName>
    </alternativeName>
</protein>
<dbReference type="InterPro" id="IPR025589">
    <property type="entry name" value="Toprim_C_rpt"/>
</dbReference>
<feature type="site" description="Interaction with DNA" evidence="8">
    <location>
        <position position="167"/>
    </location>
</feature>
<feature type="region of interest" description="Disordered" evidence="9">
    <location>
        <begin position="630"/>
        <end position="655"/>
    </location>
</feature>
<feature type="domain" description="Toprim" evidence="10">
    <location>
        <begin position="2"/>
        <end position="126"/>
    </location>
</feature>
<name>A0ABU1UKR2_9ACTN</name>
<dbReference type="Pfam" id="PF01751">
    <property type="entry name" value="Toprim"/>
    <property type="match status" value="1"/>
</dbReference>
<dbReference type="InterPro" id="IPR034149">
    <property type="entry name" value="TOPRIM_TopoI"/>
</dbReference>
<feature type="site" description="Interaction with DNA" evidence="8">
    <location>
        <position position="155"/>
    </location>
</feature>
<dbReference type="Gene3D" id="3.40.50.140">
    <property type="match status" value="1"/>
</dbReference>
<comment type="subunit">
    <text evidence="8">Monomer.</text>
</comment>
<evidence type="ECO:0000256" key="8">
    <source>
        <dbReference type="HAMAP-Rule" id="MF_00952"/>
    </source>
</evidence>
<dbReference type="InterPro" id="IPR003602">
    <property type="entry name" value="Topo_IA_DNA-bd_dom"/>
</dbReference>
<dbReference type="InterPro" id="IPR013497">
    <property type="entry name" value="Topo_IA_cen"/>
</dbReference>
<comment type="catalytic activity">
    <reaction evidence="1 8">
        <text>ATP-independent breakage of single-stranded DNA, followed by passage and rejoining.</text>
        <dbReference type="EC" id="5.6.2.1"/>
    </reaction>
</comment>
<dbReference type="PRINTS" id="PR00417">
    <property type="entry name" value="PRTPISMRASEI"/>
</dbReference>
<comment type="function">
    <text evidence="8">Releases the supercoiling and torsional tension of DNA, which is introduced during the DNA replication and transcription, by transiently cleaving and rejoining one strand of the DNA duplex. Introduces a single-strand break via transesterification at a target site in duplex DNA. The scissile phosphodiester is attacked by the catalytic tyrosine of the enzyme, resulting in the formation of a DNA-(5'-phosphotyrosyl)-enzyme intermediate and the expulsion of a 3'-OH DNA strand. The free DNA strand then undergoes passage around the unbroken strand, thus removing DNA supercoils. Finally, in the religation step, the DNA 3'-OH attacks the covalent intermediate to expel the active-site tyrosine and restore the DNA phosphodiester backbone.</text>
</comment>
<evidence type="ECO:0000256" key="2">
    <source>
        <dbReference type="ARBA" id="ARBA00009446"/>
    </source>
</evidence>
<dbReference type="InterPro" id="IPR000380">
    <property type="entry name" value="Topo_IA"/>
</dbReference>
<dbReference type="Proteomes" id="UP001257739">
    <property type="component" value="Unassembled WGS sequence"/>
</dbReference>
<dbReference type="EC" id="5.6.2.1" evidence="8"/>
<accession>A0ABU1UKR2</accession>
<dbReference type="CDD" id="cd00186">
    <property type="entry name" value="TOP1Ac"/>
    <property type="match status" value="1"/>
</dbReference>
<feature type="compositionally biased region" description="Basic residues" evidence="9">
    <location>
        <begin position="859"/>
        <end position="891"/>
    </location>
</feature>
<dbReference type="PROSITE" id="PS50880">
    <property type="entry name" value="TOPRIM"/>
    <property type="match status" value="1"/>
</dbReference>
<evidence type="ECO:0000313" key="13">
    <source>
        <dbReference type="Proteomes" id="UP001257739"/>
    </source>
</evidence>
<evidence type="ECO:0000256" key="1">
    <source>
        <dbReference type="ARBA" id="ARBA00000213"/>
    </source>
</evidence>
<keyword evidence="6 8" id="KW-0238">DNA-binding</keyword>
<dbReference type="InterPro" id="IPR013826">
    <property type="entry name" value="Topo_IA_cen_sub3"/>
</dbReference>
<dbReference type="PROSITE" id="PS52039">
    <property type="entry name" value="TOPO_IA_2"/>
    <property type="match status" value="1"/>
</dbReference>
<keyword evidence="3" id="KW-0479">Metal-binding</keyword>
<gene>
    <name evidence="8" type="primary">topA</name>
    <name evidence="12" type="ORF">J2X11_000584</name>
</gene>
<evidence type="ECO:0000256" key="5">
    <source>
        <dbReference type="ARBA" id="ARBA00023029"/>
    </source>
</evidence>
<reference evidence="12 13" key="1">
    <citation type="submission" date="2023-07" db="EMBL/GenBank/DDBJ databases">
        <title>Sorghum-associated microbial communities from plants grown in Nebraska, USA.</title>
        <authorList>
            <person name="Schachtman D."/>
        </authorList>
    </citation>
    <scope>NUCLEOTIDE SEQUENCE [LARGE SCALE GENOMIC DNA]</scope>
    <source>
        <strain evidence="12 13">BE248</strain>
    </source>
</reference>
<dbReference type="EMBL" id="JAVDWH010000001">
    <property type="protein sequence ID" value="MDR7085745.1"/>
    <property type="molecule type" value="Genomic_DNA"/>
</dbReference>
<dbReference type="PANTHER" id="PTHR42785">
    <property type="entry name" value="DNA TOPOISOMERASE, TYPE IA, CORE"/>
    <property type="match status" value="1"/>
</dbReference>
<dbReference type="GO" id="GO:0003917">
    <property type="term" value="F:DNA topoisomerase type I (single strand cut, ATP-independent) activity"/>
    <property type="evidence" value="ECO:0007669"/>
    <property type="project" value="UniProtKB-EC"/>
</dbReference>
<dbReference type="SMART" id="SM00436">
    <property type="entry name" value="TOP1Bc"/>
    <property type="match status" value="1"/>
</dbReference>
<dbReference type="PROSITE" id="PS00396">
    <property type="entry name" value="TOPO_IA_1"/>
    <property type="match status" value="1"/>
</dbReference>
<dbReference type="InterPro" id="IPR006171">
    <property type="entry name" value="TOPRIM_dom"/>
</dbReference>
<dbReference type="Gene3D" id="2.70.20.10">
    <property type="entry name" value="Topoisomerase I, domain 3"/>
    <property type="match status" value="1"/>
</dbReference>
<dbReference type="InterPro" id="IPR028612">
    <property type="entry name" value="Topoisom_1_IA"/>
</dbReference>
<dbReference type="Pfam" id="PF13368">
    <property type="entry name" value="Toprim_C_rpt"/>
    <property type="match status" value="4"/>
</dbReference>
<dbReference type="SUPFAM" id="SSF56712">
    <property type="entry name" value="Prokaryotic type I DNA topoisomerase"/>
    <property type="match status" value="1"/>
</dbReference>
<evidence type="ECO:0000259" key="10">
    <source>
        <dbReference type="PROSITE" id="PS50880"/>
    </source>
</evidence>
<dbReference type="Pfam" id="PF01131">
    <property type="entry name" value="Topoisom_bac"/>
    <property type="match status" value="1"/>
</dbReference>
<evidence type="ECO:0000313" key="12">
    <source>
        <dbReference type="EMBL" id="MDR7085745.1"/>
    </source>
</evidence>
<feature type="domain" description="Topo IA-type catalytic" evidence="11">
    <location>
        <begin position="141"/>
        <end position="591"/>
    </location>
</feature>
<keyword evidence="13" id="KW-1185">Reference proteome</keyword>
<keyword evidence="7 8" id="KW-0413">Isomerase</keyword>
<dbReference type="NCBIfam" id="TIGR01051">
    <property type="entry name" value="topA_bact"/>
    <property type="match status" value="1"/>
</dbReference>
<evidence type="ECO:0000256" key="7">
    <source>
        <dbReference type="ARBA" id="ARBA00023235"/>
    </source>
</evidence>